<sequence>MLDDGTVVGVIEKRDDYEMRTSEPDVHSCVTIYQNSKTINQSQQKTFDHKKHCNKVSKQSAISLNVFKIFSDYVKLVHITLS</sequence>
<feature type="non-terminal residue" evidence="1">
    <location>
        <position position="82"/>
    </location>
</feature>
<name>A0A0B6Y0K1_9EUPU</name>
<evidence type="ECO:0000313" key="1">
    <source>
        <dbReference type="EMBL" id="CEK49689.1"/>
    </source>
</evidence>
<dbReference type="AlphaFoldDB" id="A0A0B6Y0K1"/>
<reference evidence="1" key="1">
    <citation type="submission" date="2014-12" db="EMBL/GenBank/DDBJ databases">
        <title>Insight into the proteome of Arion vulgaris.</title>
        <authorList>
            <person name="Aradska J."/>
            <person name="Bulat T."/>
            <person name="Smidak R."/>
            <person name="Sarate P."/>
            <person name="Gangsoo J."/>
            <person name="Sialana F."/>
            <person name="Bilban M."/>
            <person name="Lubec G."/>
        </authorList>
    </citation>
    <scope>NUCLEOTIDE SEQUENCE</scope>
    <source>
        <tissue evidence="1">Skin</tissue>
    </source>
</reference>
<protein>
    <submittedName>
        <fullName evidence="1">Uncharacterized protein</fullName>
    </submittedName>
</protein>
<dbReference type="EMBL" id="HACG01002824">
    <property type="protein sequence ID" value="CEK49689.1"/>
    <property type="molecule type" value="Transcribed_RNA"/>
</dbReference>
<proteinExistence type="predicted"/>
<organism evidence="1">
    <name type="scientific">Arion vulgaris</name>
    <dbReference type="NCBI Taxonomy" id="1028688"/>
    <lineage>
        <taxon>Eukaryota</taxon>
        <taxon>Metazoa</taxon>
        <taxon>Spiralia</taxon>
        <taxon>Lophotrochozoa</taxon>
        <taxon>Mollusca</taxon>
        <taxon>Gastropoda</taxon>
        <taxon>Heterobranchia</taxon>
        <taxon>Euthyneura</taxon>
        <taxon>Panpulmonata</taxon>
        <taxon>Eupulmonata</taxon>
        <taxon>Stylommatophora</taxon>
        <taxon>Helicina</taxon>
        <taxon>Arionoidea</taxon>
        <taxon>Arionidae</taxon>
        <taxon>Arion</taxon>
    </lineage>
</organism>
<accession>A0A0B6Y0K1</accession>
<gene>
    <name evidence="1" type="primary">ORF8526</name>
</gene>